<reference evidence="1" key="5">
    <citation type="journal article" date="2021" name="G3 (Bethesda)">
        <title>Aegilops tauschii genome assembly Aet v5.0 features greater sequence contiguity and improved annotation.</title>
        <authorList>
            <person name="Wang L."/>
            <person name="Zhu T."/>
            <person name="Rodriguez J.C."/>
            <person name="Deal K.R."/>
            <person name="Dubcovsky J."/>
            <person name="McGuire P.E."/>
            <person name="Lux T."/>
            <person name="Spannagl M."/>
            <person name="Mayer K.F.X."/>
            <person name="Baldrich P."/>
            <person name="Meyers B.C."/>
            <person name="Huo N."/>
            <person name="Gu Y.Q."/>
            <person name="Zhou H."/>
            <person name="Devos K.M."/>
            <person name="Bennetzen J.L."/>
            <person name="Unver T."/>
            <person name="Budak H."/>
            <person name="Gulick P.J."/>
            <person name="Galiba G."/>
            <person name="Kalapos B."/>
            <person name="Nelson D.R."/>
            <person name="Li P."/>
            <person name="You F.M."/>
            <person name="Luo M.C."/>
            <person name="Dvorak J."/>
        </authorList>
    </citation>
    <scope>NUCLEOTIDE SEQUENCE [LARGE SCALE GENOMIC DNA]</scope>
    <source>
        <strain evidence="1">cv. AL8/78</strain>
    </source>
</reference>
<reference evidence="2" key="1">
    <citation type="journal article" date="2014" name="Science">
        <title>Ancient hybridizations among the ancestral genomes of bread wheat.</title>
        <authorList>
            <consortium name="International Wheat Genome Sequencing Consortium,"/>
            <person name="Marcussen T."/>
            <person name="Sandve S.R."/>
            <person name="Heier L."/>
            <person name="Spannagl M."/>
            <person name="Pfeifer M."/>
            <person name="Jakobsen K.S."/>
            <person name="Wulff B.B."/>
            <person name="Steuernagel B."/>
            <person name="Mayer K.F."/>
            <person name="Olsen O.A."/>
        </authorList>
    </citation>
    <scope>NUCLEOTIDE SEQUENCE [LARGE SCALE GENOMIC DNA]</scope>
    <source>
        <strain evidence="2">cv. AL8/78</strain>
    </source>
</reference>
<dbReference type="EnsemblPlants" id="AET7Gv20023300.1">
    <property type="protein sequence ID" value="AET7Gv20023300.1"/>
    <property type="gene ID" value="AET7Gv20023300"/>
</dbReference>
<accession>A0A453QBD0</accession>
<evidence type="ECO:0000313" key="2">
    <source>
        <dbReference type="Proteomes" id="UP000015105"/>
    </source>
</evidence>
<dbReference type="Proteomes" id="UP000015105">
    <property type="component" value="Chromosome 7D"/>
</dbReference>
<dbReference type="AlphaFoldDB" id="A0A453QBD0"/>
<reference evidence="1" key="4">
    <citation type="submission" date="2019-03" db="UniProtKB">
        <authorList>
            <consortium name="EnsemblPlants"/>
        </authorList>
    </citation>
    <scope>IDENTIFICATION</scope>
</reference>
<sequence length="57" mass="6779">KQGWCGEFLKPGYSCVCAHHVDPRRSLDTSTQMNWFIYFKWSRVKKIGLFSKGCFRF</sequence>
<name>A0A453QBD0_AEGTS</name>
<organism evidence="1 2">
    <name type="scientific">Aegilops tauschii subsp. strangulata</name>
    <name type="common">Goatgrass</name>
    <dbReference type="NCBI Taxonomy" id="200361"/>
    <lineage>
        <taxon>Eukaryota</taxon>
        <taxon>Viridiplantae</taxon>
        <taxon>Streptophyta</taxon>
        <taxon>Embryophyta</taxon>
        <taxon>Tracheophyta</taxon>
        <taxon>Spermatophyta</taxon>
        <taxon>Magnoliopsida</taxon>
        <taxon>Liliopsida</taxon>
        <taxon>Poales</taxon>
        <taxon>Poaceae</taxon>
        <taxon>BOP clade</taxon>
        <taxon>Pooideae</taxon>
        <taxon>Triticodae</taxon>
        <taxon>Triticeae</taxon>
        <taxon>Triticinae</taxon>
        <taxon>Aegilops</taxon>
    </lineage>
</organism>
<dbReference type="Gramene" id="AET7Gv20023300.1">
    <property type="protein sequence ID" value="AET7Gv20023300.1"/>
    <property type="gene ID" value="AET7Gv20023300"/>
</dbReference>
<proteinExistence type="predicted"/>
<protein>
    <submittedName>
        <fullName evidence="1">Uncharacterized protein</fullName>
    </submittedName>
</protein>
<reference evidence="1" key="3">
    <citation type="journal article" date="2017" name="Nature">
        <title>Genome sequence of the progenitor of the wheat D genome Aegilops tauschii.</title>
        <authorList>
            <person name="Luo M.C."/>
            <person name="Gu Y.Q."/>
            <person name="Puiu D."/>
            <person name="Wang H."/>
            <person name="Twardziok S.O."/>
            <person name="Deal K.R."/>
            <person name="Huo N."/>
            <person name="Zhu T."/>
            <person name="Wang L."/>
            <person name="Wang Y."/>
            <person name="McGuire P.E."/>
            <person name="Liu S."/>
            <person name="Long H."/>
            <person name="Ramasamy R.K."/>
            <person name="Rodriguez J.C."/>
            <person name="Van S.L."/>
            <person name="Yuan L."/>
            <person name="Wang Z."/>
            <person name="Xia Z."/>
            <person name="Xiao L."/>
            <person name="Anderson O.D."/>
            <person name="Ouyang S."/>
            <person name="Liang Y."/>
            <person name="Zimin A.V."/>
            <person name="Pertea G."/>
            <person name="Qi P."/>
            <person name="Bennetzen J.L."/>
            <person name="Dai X."/>
            <person name="Dawson M.W."/>
            <person name="Muller H.G."/>
            <person name="Kugler K."/>
            <person name="Rivarola-Duarte L."/>
            <person name="Spannagl M."/>
            <person name="Mayer K.F.X."/>
            <person name="Lu F.H."/>
            <person name="Bevan M.W."/>
            <person name="Leroy P."/>
            <person name="Li P."/>
            <person name="You F.M."/>
            <person name="Sun Q."/>
            <person name="Liu Z."/>
            <person name="Lyons E."/>
            <person name="Wicker T."/>
            <person name="Salzberg S.L."/>
            <person name="Devos K.M."/>
            <person name="Dvorak J."/>
        </authorList>
    </citation>
    <scope>NUCLEOTIDE SEQUENCE [LARGE SCALE GENOMIC DNA]</scope>
    <source>
        <strain evidence="1">cv. AL8/78</strain>
    </source>
</reference>
<evidence type="ECO:0000313" key="1">
    <source>
        <dbReference type="EnsemblPlants" id="AET7Gv20023300.1"/>
    </source>
</evidence>
<reference evidence="2" key="2">
    <citation type="journal article" date="2017" name="Nat. Plants">
        <title>The Aegilops tauschii genome reveals multiple impacts of transposons.</title>
        <authorList>
            <person name="Zhao G."/>
            <person name="Zou C."/>
            <person name="Li K."/>
            <person name="Wang K."/>
            <person name="Li T."/>
            <person name="Gao L."/>
            <person name="Zhang X."/>
            <person name="Wang H."/>
            <person name="Yang Z."/>
            <person name="Liu X."/>
            <person name="Jiang W."/>
            <person name="Mao L."/>
            <person name="Kong X."/>
            <person name="Jiao Y."/>
            <person name="Jia J."/>
        </authorList>
    </citation>
    <scope>NUCLEOTIDE SEQUENCE [LARGE SCALE GENOMIC DNA]</scope>
    <source>
        <strain evidence="2">cv. AL8/78</strain>
    </source>
</reference>
<keyword evidence="2" id="KW-1185">Reference proteome</keyword>